<dbReference type="InterPro" id="IPR000073">
    <property type="entry name" value="AB_hydrolase_1"/>
</dbReference>
<feature type="domain" description="AB hydrolase-1" evidence="3">
    <location>
        <begin position="67"/>
        <end position="205"/>
    </location>
</feature>
<reference evidence="4 5" key="1">
    <citation type="submission" date="2015-10" db="EMBL/GenBank/DDBJ databases">
        <title>Full genome of DAOMC 229536 Phialocephala scopiformis, a fungal endophyte of spruce producing the potent anti-insectan compound rugulosin.</title>
        <authorList>
            <consortium name="DOE Joint Genome Institute"/>
            <person name="Walker A.K."/>
            <person name="Frasz S.L."/>
            <person name="Seifert K.A."/>
            <person name="Miller J.D."/>
            <person name="Mondo S.J."/>
            <person name="Labutti K."/>
            <person name="Lipzen A."/>
            <person name="Dockter R."/>
            <person name="Kennedy M."/>
            <person name="Grigoriev I.V."/>
            <person name="Spatafora J.W."/>
        </authorList>
    </citation>
    <scope>NUCLEOTIDE SEQUENCE [LARGE SCALE GENOMIC DNA]</scope>
    <source>
        <strain evidence="4 5">CBS 120377</strain>
    </source>
</reference>
<dbReference type="InterPro" id="IPR051601">
    <property type="entry name" value="Serine_prot/Carboxylest_S33"/>
</dbReference>
<dbReference type="Pfam" id="PF00561">
    <property type="entry name" value="Abhydrolase_1"/>
    <property type="match status" value="1"/>
</dbReference>
<evidence type="ECO:0000313" key="5">
    <source>
        <dbReference type="Proteomes" id="UP000070700"/>
    </source>
</evidence>
<dbReference type="PANTHER" id="PTHR43248">
    <property type="entry name" value="2-SUCCINYL-6-HYDROXY-2,4-CYCLOHEXADIENE-1-CARBOXYLATE SYNTHASE"/>
    <property type="match status" value="1"/>
</dbReference>
<evidence type="ECO:0000256" key="1">
    <source>
        <dbReference type="ARBA" id="ARBA00010088"/>
    </source>
</evidence>
<dbReference type="KEGG" id="psco:LY89DRAFT_689249"/>
<evidence type="ECO:0000256" key="2">
    <source>
        <dbReference type="ARBA" id="ARBA00022801"/>
    </source>
</evidence>
<protein>
    <submittedName>
        <fullName evidence="4">Prolyl peptidase</fullName>
    </submittedName>
</protein>
<comment type="similarity">
    <text evidence="1">Belongs to the peptidase S33 family.</text>
</comment>
<dbReference type="SUPFAM" id="SSF53474">
    <property type="entry name" value="alpha/beta-Hydrolases"/>
    <property type="match status" value="1"/>
</dbReference>
<dbReference type="InterPro" id="IPR002410">
    <property type="entry name" value="Peptidase_S33"/>
</dbReference>
<evidence type="ECO:0000313" key="4">
    <source>
        <dbReference type="EMBL" id="KUJ11397.1"/>
    </source>
</evidence>
<name>A0A194WUW1_MOLSC</name>
<dbReference type="GO" id="GO:0006508">
    <property type="term" value="P:proteolysis"/>
    <property type="evidence" value="ECO:0007669"/>
    <property type="project" value="InterPro"/>
</dbReference>
<dbReference type="AlphaFoldDB" id="A0A194WUW1"/>
<dbReference type="Proteomes" id="UP000070700">
    <property type="component" value="Unassembled WGS sequence"/>
</dbReference>
<dbReference type="InterPro" id="IPR029058">
    <property type="entry name" value="AB_hydrolase_fold"/>
</dbReference>
<evidence type="ECO:0000259" key="3">
    <source>
        <dbReference type="Pfam" id="PF00561"/>
    </source>
</evidence>
<gene>
    <name evidence="4" type="ORF">LY89DRAFT_689249</name>
</gene>
<dbReference type="PANTHER" id="PTHR43248:SF2">
    <property type="entry name" value="PROLYL AMINOPEPTIDASE"/>
    <property type="match status" value="1"/>
</dbReference>
<keyword evidence="5" id="KW-1185">Reference proteome</keyword>
<dbReference type="Gene3D" id="3.40.50.1820">
    <property type="entry name" value="alpha/beta hydrolase"/>
    <property type="match status" value="1"/>
</dbReference>
<organism evidence="4 5">
    <name type="scientific">Mollisia scopiformis</name>
    <name type="common">Conifer needle endophyte fungus</name>
    <name type="synonym">Phialocephala scopiformis</name>
    <dbReference type="NCBI Taxonomy" id="149040"/>
    <lineage>
        <taxon>Eukaryota</taxon>
        <taxon>Fungi</taxon>
        <taxon>Dikarya</taxon>
        <taxon>Ascomycota</taxon>
        <taxon>Pezizomycotina</taxon>
        <taxon>Leotiomycetes</taxon>
        <taxon>Helotiales</taxon>
        <taxon>Mollisiaceae</taxon>
        <taxon>Mollisia</taxon>
    </lineage>
</organism>
<dbReference type="PRINTS" id="PR00793">
    <property type="entry name" value="PROAMNOPTASE"/>
</dbReference>
<dbReference type="InParanoid" id="A0A194WUW1"/>
<proteinExistence type="inferred from homology"/>
<dbReference type="GO" id="GO:0008233">
    <property type="term" value="F:peptidase activity"/>
    <property type="evidence" value="ECO:0007669"/>
    <property type="project" value="InterPro"/>
</dbReference>
<dbReference type="OrthoDB" id="1898734at2759"/>
<keyword evidence="2" id="KW-0378">Hydrolase</keyword>
<dbReference type="RefSeq" id="XP_018065752.1">
    <property type="nucleotide sequence ID" value="XM_018215874.1"/>
</dbReference>
<sequence>MGNSVEQATLISRHSYHVPGKMQIEELLFEVPLDHSDPSRGTIRIFARSAKRSEPSNTGLPKPEQKPWLLWLQGGPGGGCPTPQSQERTPIFLDRGYQVLHMDQRGTGLSTPVTAATLALRGGPEEQADYLKFFRADNIVRDAEAIRKFLTAEYPEDLKKWTIWGQSYGGYCSFTYLSLYPEGLREVFVSGGVPPIGKTVDQIYSKIFFQTKKRNKAYYEKFPMDSRRIHTLIDHFDSKGGLALPSGGVLTGKRFLILGMNFGFKGGIQNTHDLVLRMATELEQFGFITRPSLSIFEDLTSFDDHIIYAVLREAIYCDGMSSNWSAERVGASMDEYNWIQGARDPQRPIYFAGGMALPFIFDISPELQQLKEVAEILAGFAWPRLYDEEQLRRNEVPLYTASFVDDAYVDFQNVQDALEGVGNCKQLITNTMYHDAVRKDTKKLLNEMFALKDDLLE</sequence>
<accession>A0A194WUW1</accession>
<dbReference type="GeneID" id="28825600"/>
<dbReference type="EMBL" id="KQ947427">
    <property type="protein sequence ID" value="KUJ11397.1"/>
    <property type="molecule type" value="Genomic_DNA"/>
</dbReference>